<evidence type="ECO:0000259" key="1">
    <source>
        <dbReference type="Pfam" id="PF09118"/>
    </source>
</evidence>
<dbReference type="Gene3D" id="2.60.40.10">
    <property type="entry name" value="Immunoglobulins"/>
    <property type="match status" value="1"/>
</dbReference>
<dbReference type="PANTHER" id="PTHR32208">
    <property type="entry name" value="SECRETED PROTEIN-RELATED"/>
    <property type="match status" value="1"/>
</dbReference>
<dbReference type="CDD" id="cd02851">
    <property type="entry name" value="E_set_GO_C"/>
    <property type="match status" value="1"/>
</dbReference>
<dbReference type="SUPFAM" id="SSF81296">
    <property type="entry name" value="E set domains"/>
    <property type="match status" value="1"/>
</dbReference>
<dbReference type="AlphaFoldDB" id="A0AAJ0MD88"/>
<dbReference type="Gene3D" id="2.130.10.80">
    <property type="entry name" value="Galactose oxidase/kelch, beta-propeller"/>
    <property type="match status" value="1"/>
</dbReference>
<dbReference type="EMBL" id="JAUIQD010000004">
    <property type="protein sequence ID" value="KAK3352195.1"/>
    <property type="molecule type" value="Genomic_DNA"/>
</dbReference>
<reference evidence="2" key="2">
    <citation type="submission" date="2023-06" db="EMBL/GenBank/DDBJ databases">
        <authorList>
            <consortium name="Lawrence Berkeley National Laboratory"/>
            <person name="Haridas S."/>
            <person name="Hensen N."/>
            <person name="Bonometti L."/>
            <person name="Westerberg I."/>
            <person name="Brannstrom I.O."/>
            <person name="Guillou S."/>
            <person name="Cros-Aarteil S."/>
            <person name="Calhoun S."/>
            <person name="Kuo A."/>
            <person name="Mondo S."/>
            <person name="Pangilinan J."/>
            <person name="Riley R."/>
            <person name="Labutti K."/>
            <person name="Andreopoulos B."/>
            <person name="Lipzen A."/>
            <person name="Chen C."/>
            <person name="Yanf M."/>
            <person name="Daum C."/>
            <person name="Ng V."/>
            <person name="Clum A."/>
            <person name="Steindorff A."/>
            <person name="Ohm R."/>
            <person name="Martin F."/>
            <person name="Silar P."/>
            <person name="Natvig D."/>
            <person name="Lalanne C."/>
            <person name="Gautier V."/>
            <person name="Ament-Velasquez S.L."/>
            <person name="Kruys A."/>
            <person name="Hutchinson M.I."/>
            <person name="Powell A.J."/>
            <person name="Barry K."/>
            <person name="Miller A.N."/>
            <person name="Grigoriev I.V."/>
            <person name="Debuchy R."/>
            <person name="Gladieux P."/>
            <person name="Thoren M.H."/>
            <person name="Johannesson H."/>
        </authorList>
    </citation>
    <scope>NUCLEOTIDE SEQUENCE</scope>
    <source>
        <strain evidence="2">CBS 955.72</strain>
    </source>
</reference>
<dbReference type="SUPFAM" id="SSF50965">
    <property type="entry name" value="Galactose oxidase, central domain"/>
    <property type="match status" value="1"/>
</dbReference>
<sequence length="767" mass="81864">MAPESVGQWSQPFELSNVAVHASLLPNGKVLYWGRRENPKSTDPATLDEHSTKAFVWDPVAKTSIPTANEPRDTNGNPVNLFCSGHSFLPDGTLLIAGGHIKDGRGPNQACIYDQGTNTFTPKVPLNKGRWYPSVLTLPDGRALVMSGSYDEAFTVNNIPQIWPSDTGTSNPTAWIEVTDPLGQLGGHGPIFPLYPRLHLSPEGRIIIVGPLAESWWLDIKDPATGADIKTPVSVDGVERQSVVGKWTSAETSRQAMFRDYCPSVAYDTGKIMYMGGGLTVDNDPAPTNKVEFLDLSGTQAPPKWTLSPATNMRVERRQFNATVLPDGTVLVTGGTKGFGFNDLSQPVHDSELWDPVAKKWIDMAPESVNRCYHSIALLLPDGTVLSAGGGEYGGAGPDQCLTNAQLFEPPYLHKGGGRPTIVSAPSEIVYGQDFAVTVGPSVPGGSIDTIDRISWVRLGSVTHTRNMNQSLMFLTGFRQTGTNLIVPAPANANLAPPGHYMLFVLDRRGVPSVACIIRIAETPPAAATPAAATPAGGSPYDMSSDAIVVETGPPAPAPSIQPTLGEHSERIMAEQSQPPVVVGLTPICPYGLGPCWGGAYDALRRIADIEVVNPVPNQADSVAFVYPKKGGMLPDIDMWRKELAQTVNSSYEMRGIEMTLSGVVTSANGRVTLVGTPARPQSLLLAPFKQASQLKWDIEAEAARPISDAEVGAYERLSEALAHCPAGAAVDVQVTGTLQKDGGGEFSLDVRDFELLDAVAPASDPW</sequence>
<evidence type="ECO:0000313" key="3">
    <source>
        <dbReference type="Proteomes" id="UP001275084"/>
    </source>
</evidence>
<reference evidence="2" key="1">
    <citation type="journal article" date="2023" name="Mol. Phylogenet. Evol.">
        <title>Genome-scale phylogeny and comparative genomics of the fungal order Sordariales.</title>
        <authorList>
            <person name="Hensen N."/>
            <person name="Bonometti L."/>
            <person name="Westerberg I."/>
            <person name="Brannstrom I.O."/>
            <person name="Guillou S."/>
            <person name="Cros-Aarteil S."/>
            <person name="Calhoun S."/>
            <person name="Haridas S."/>
            <person name="Kuo A."/>
            <person name="Mondo S."/>
            <person name="Pangilinan J."/>
            <person name="Riley R."/>
            <person name="LaButti K."/>
            <person name="Andreopoulos B."/>
            <person name="Lipzen A."/>
            <person name="Chen C."/>
            <person name="Yan M."/>
            <person name="Daum C."/>
            <person name="Ng V."/>
            <person name="Clum A."/>
            <person name="Steindorff A."/>
            <person name="Ohm R.A."/>
            <person name="Martin F."/>
            <person name="Silar P."/>
            <person name="Natvig D.O."/>
            <person name="Lalanne C."/>
            <person name="Gautier V."/>
            <person name="Ament-Velasquez S.L."/>
            <person name="Kruys A."/>
            <person name="Hutchinson M.I."/>
            <person name="Powell A.J."/>
            <person name="Barry K."/>
            <person name="Miller A.N."/>
            <person name="Grigoriev I.V."/>
            <person name="Debuchy R."/>
            <person name="Gladieux P."/>
            <person name="Hiltunen Thoren M."/>
            <person name="Johannesson H."/>
        </authorList>
    </citation>
    <scope>NUCLEOTIDE SEQUENCE</scope>
    <source>
        <strain evidence="2">CBS 955.72</strain>
    </source>
</reference>
<dbReference type="InterPro" id="IPR015202">
    <property type="entry name" value="GO-like_E_set"/>
</dbReference>
<gene>
    <name evidence="2" type="ORF">B0T25DRAFT_517523</name>
</gene>
<dbReference type="InterPro" id="IPR013783">
    <property type="entry name" value="Ig-like_fold"/>
</dbReference>
<dbReference type="InterPro" id="IPR011043">
    <property type="entry name" value="Gal_Oxase/kelch_b-propeller"/>
</dbReference>
<keyword evidence="3" id="KW-1185">Reference proteome</keyword>
<proteinExistence type="predicted"/>
<name>A0AAJ0MD88_9PEZI</name>
<feature type="domain" description="Galactose oxidase-like Early set" evidence="1">
    <location>
        <begin position="419"/>
        <end position="520"/>
    </location>
</feature>
<dbReference type="Proteomes" id="UP001275084">
    <property type="component" value="Unassembled WGS sequence"/>
</dbReference>
<dbReference type="InterPro" id="IPR014756">
    <property type="entry name" value="Ig_E-set"/>
</dbReference>
<comment type="caution">
    <text evidence="2">The sequence shown here is derived from an EMBL/GenBank/DDBJ whole genome shotgun (WGS) entry which is preliminary data.</text>
</comment>
<dbReference type="InterPro" id="IPR037293">
    <property type="entry name" value="Gal_Oxidase_central_sf"/>
</dbReference>
<accession>A0AAJ0MD88</accession>
<dbReference type="PANTHER" id="PTHR32208:SF21">
    <property type="entry name" value="LOW QUALITY PROTEIN: ALDEHYDE OXIDASE GLOX-LIKE"/>
    <property type="match status" value="1"/>
</dbReference>
<organism evidence="2 3">
    <name type="scientific">Lasiosphaeria hispida</name>
    <dbReference type="NCBI Taxonomy" id="260671"/>
    <lineage>
        <taxon>Eukaryota</taxon>
        <taxon>Fungi</taxon>
        <taxon>Dikarya</taxon>
        <taxon>Ascomycota</taxon>
        <taxon>Pezizomycotina</taxon>
        <taxon>Sordariomycetes</taxon>
        <taxon>Sordariomycetidae</taxon>
        <taxon>Sordariales</taxon>
        <taxon>Lasiosphaeriaceae</taxon>
        <taxon>Lasiosphaeria</taxon>
    </lineage>
</organism>
<evidence type="ECO:0000313" key="2">
    <source>
        <dbReference type="EMBL" id="KAK3352195.1"/>
    </source>
</evidence>
<protein>
    <recommendedName>
        <fullName evidence="1">Galactose oxidase-like Early set domain-containing protein</fullName>
    </recommendedName>
</protein>
<dbReference type="Pfam" id="PF09118">
    <property type="entry name" value="GO-like_E_set"/>
    <property type="match status" value="1"/>
</dbReference>